<dbReference type="FunFam" id="3.40.50.1000:FF:000025">
    <property type="entry name" value="HAD hydrolase, family IB"/>
    <property type="match status" value="1"/>
</dbReference>
<evidence type="ECO:0000256" key="5">
    <source>
        <dbReference type="SAM" id="Phobius"/>
    </source>
</evidence>
<reference evidence="6 7" key="1">
    <citation type="submission" date="2017-06" db="EMBL/GenBank/DDBJ databases">
        <authorList>
            <consortium name="Pathogen Informatics"/>
        </authorList>
    </citation>
    <scope>NUCLEOTIDE SEQUENCE [LARGE SCALE GENOMIC DNA]</scope>
    <source>
        <strain evidence="6 7">NCTC13015</strain>
    </source>
</reference>
<evidence type="ECO:0000313" key="6">
    <source>
        <dbReference type="EMBL" id="SNV55764.1"/>
    </source>
</evidence>
<gene>
    <name evidence="6" type="primary">serB_1</name>
    <name evidence="6" type="ORF">SAMEA4535761_00262</name>
</gene>
<evidence type="ECO:0000313" key="7">
    <source>
        <dbReference type="Proteomes" id="UP000215374"/>
    </source>
</evidence>
<dbReference type="InterPro" id="IPR023214">
    <property type="entry name" value="HAD_sf"/>
</dbReference>
<dbReference type="Proteomes" id="UP000215374">
    <property type="component" value="Chromosome 1"/>
</dbReference>
<dbReference type="Gene3D" id="1.20.1440.100">
    <property type="entry name" value="SG protein - dephosphorylation function"/>
    <property type="match status" value="1"/>
</dbReference>
<proteinExistence type="inferred from homology"/>
<dbReference type="AlphaFoldDB" id="A0A239YC21"/>
<keyword evidence="5" id="KW-0472">Membrane</keyword>
<comment type="similarity">
    <text evidence="1">Belongs to the HAD-like hydrolase superfamily. SerB family.</text>
</comment>
<name>A0A239YC21_9CORY</name>
<organism evidence="6 7">
    <name type="scientific">Corynebacterium imitans</name>
    <dbReference type="NCBI Taxonomy" id="156978"/>
    <lineage>
        <taxon>Bacteria</taxon>
        <taxon>Bacillati</taxon>
        <taxon>Actinomycetota</taxon>
        <taxon>Actinomycetes</taxon>
        <taxon>Mycobacteriales</taxon>
        <taxon>Corynebacteriaceae</taxon>
        <taxon>Corynebacterium</taxon>
    </lineage>
</organism>
<dbReference type="InterPro" id="IPR050582">
    <property type="entry name" value="HAD-like_SerB"/>
</dbReference>
<dbReference type="InterPro" id="IPR036412">
    <property type="entry name" value="HAD-like_sf"/>
</dbReference>
<keyword evidence="5" id="KW-0812">Transmembrane</keyword>
<dbReference type="Gene3D" id="3.40.50.1000">
    <property type="entry name" value="HAD superfamily/HAD-like"/>
    <property type="match status" value="1"/>
</dbReference>
<keyword evidence="5" id="KW-1133">Transmembrane helix</keyword>
<dbReference type="GO" id="GO:0016787">
    <property type="term" value="F:hydrolase activity"/>
    <property type="evidence" value="ECO:0007669"/>
    <property type="project" value="UniProtKB-KW"/>
</dbReference>
<dbReference type="GO" id="GO:0046872">
    <property type="term" value="F:metal ion binding"/>
    <property type="evidence" value="ECO:0007669"/>
    <property type="project" value="UniProtKB-KW"/>
</dbReference>
<feature type="transmembrane region" description="Helical" evidence="5">
    <location>
        <begin position="296"/>
        <end position="321"/>
    </location>
</feature>
<dbReference type="NCBIfam" id="TIGR01488">
    <property type="entry name" value="HAD-SF-IB"/>
    <property type="match status" value="1"/>
</dbReference>
<keyword evidence="4" id="KW-0460">Magnesium</keyword>
<dbReference type="NCBIfam" id="TIGR01490">
    <property type="entry name" value="HAD-SF-IB-hyp1"/>
    <property type="match status" value="1"/>
</dbReference>
<accession>A0A239YC21</accession>
<dbReference type="EC" id="3.1.3.3" evidence="6"/>
<dbReference type="EMBL" id="LT906467">
    <property type="protein sequence ID" value="SNV55764.1"/>
    <property type="molecule type" value="Genomic_DNA"/>
</dbReference>
<dbReference type="SUPFAM" id="SSF56784">
    <property type="entry name" value="HAD-like"/>
    <property type="match status" value="1"/>
</dbReference>
<dbReference type="InterPro" id="IPR006385">
    <property type="entry name" value="HAD_hydro_SerB1"/>
</dbReference>
<protein>
    <submittedName>
        <fullName evidence="6">Phosphatase</fullName>
        <ecNumber evidence="6">3.1.3.3</ecNumber>
    </submittedName>
</protein>
<keyword evidence="2" id="KW-0479">Metal-binding</keyword>
<keyword evidence="3 6" id="KW-0378">Hydrolase</keyword>
<dbReference type="Pfam" id="PF12710">
    <property type="entry name" value="HAD"/>
    <property type="match status" value="1"/>
</dbReference>
<evidence type="ECO:0000256" key="2">
    <source>
        <dbReference type="ARBA" id="ARBA00022723"/>
    </source>
</evidence>
<evidence type="ECO:0000256" key="1">
    <source>
        <dbReference type="ARBA" id="ARBA00009184"/>
    </source>
</evidence>
<sequence>MTCATRTRKGLRKSVDNLPISSIQNAITVDNFNTPCTCVSAFARGMRRPYRGFGVRLTLMATLKPVAAFFDLDKTIIATSSAYAFGKEFFNNGLITRQDALDLYLSKASYMLVGHSSDQMDASRDHLSQLIKGWDVDEVTRITTDTMHHVVAPAIYSEARELIEEHRAAGHEVIIISASADILVEPIAAELGVDTVVATALEVVDGKLTGTILRYLKGDAKAEAIEQFAREHDYDLARSYAYSDSATDIPMLAAVGNPVAVNPDRALRKHAMSQGWQLRTFKNPEPLIQMPNAREVGIGAGVIAGLTALAVVGTLVTRAVIRENRSA</sequence>
<evidence type="ECO:0000256" key="4">
    <source>
        <dbReference type="ARBA" id="ARBA00022842"/>
    </source>
</evidence>
<evidence type="ECO:0000256" key="3">
    <source>
        <dbReference type="ARBA" id="ARBA00022801"/>
    </source>
</evidence>
<dbReference type="CDD" id="cd02612">
    <property type="entry name" value="HAD_PGPPase"/>
    <property type="match status" value="1"/>
</dbReference>
<dbReference type="PANTHER" id="PTHR43344">
    <property type="entry name" value="PHOSPHOSERINE PHOSPHATASE"/>
    <property type="match status" value="1"/>
</dbReference>
<dbReference type="PANTHER" id="PTHR43344:SF13">
    <property type="entry name" value="PHOSPHATASE RV3661-RELATED"/>
    <property type="match status" value="1"/>
</dbReference>